<dbReference type="PANTHER" id="PTHR21366">
    <property type="entry name" value="GLYOXALASE FAMILY PROTEIN"/>
    <property type="match status" value="1"/>
</dbReference>
<feature type="domain" description="VOC" evidence="2">
    <location>
        <begin position="24"/>
        <end position="136"/>
    </location>
</feature>
<dbReference type="Gene3D" id="3.10.180.10">
    <property type="entry name" value="2,3-Dihydroxybiphenyl 1,2-Dioxygenase, domain 1"/>
    <property type="match status" value="2"/>
</dbReference>
<proteinExistence type="predicted"/>
<dbReference type="Proteomes" id="UP001165283">
    <property type="component" value="Unassembled WGS sequence"/>
</dbReference>
<dbReference type="InterPro" id="IPR029068">
    <property type="entry name" value="Glyas_Bleomycin-R_OHBP_Dase"/>
</dbReference>
<dbReference type="EMBL" id="JAGSOV010000032">
    <property type="protein sequence ID" value="MCO1656143.1"/>
    <property type="molecule type" value="Genomic_DNA"/>
</dbReference>
<dbReference type="InterPro" id="IPR004360">
    <property type="entry name" value="Glyas_Fos-R_dOase_dom"/>
</dbReference>
<comment type="caution">
    <text evidence="3">The sequence shown here is derived from an EMBL/GenBank/DDBJ whole genome shotgun (WGS) entry which is preliminary data.</text>
</comment>
<dbReference type="CDD" id="cd09013">
    <property type="entry name" value="BphC-JF8_N_like"/>
    <property type="match status" value="1"/>
</dbReference>
<keyword evidence="4" id="KW-1185">Reference proteome</keyword>
<dbReference type="RefSeq" id="WP_252438589.1">
    <property type="nucleotide sequence ID" value="NZ_JAGSOV010000032.1"/>
</dbReference>
<dbReference type="NCBIfam" id="TIGR03211">
    <property type="entry name" value="catechol_2_3"/>
    <property type="match status" value="1"/>
</dbReference>
<evidence type="ECO:0000313" key="3">
    <source>
        <dbReference type="EMBL" id="MCO1656143.1"/>
    </source>
</evidence>
<dbReference type="InterPro" id="IPR050383">
    <property type="entry name" value="GlyoxalaseI/FosfomycinResist"/>
</dbReference>
<dbReference type="InterPro" id="IPR037523">
    <property type="entry name" value="VOC_core"/>
</dbReference>
<feature type="domain" description="VOC" evidence="2">
    <location>
        <begin position="166"/>
        <end position="287"/>
    </location>
</feature>
<dbReference type="PANTHER" id="PTHR21366:SF19">
    <property type="entry name" value="METAPYROCATECHASE"/>
    <property type="match status" value="1"/>
</dbReference>
<organism evidence="3 4">
    <name type="scientific">Pseudonocardia humida</name>
    <dbReference type="NCBI Taxonomy" id="2800819"/>
    <lineage>
        <taxon>Bacteria</taxon>
        <taxon>Bacillati</taxon>
        <taxon>Actinomycetota</taxon>
        <taxon>Actinomycetes</taxon>
        <taxon>Pseudonocardiales</taxon>
        <taxon>Pseudonocardiaceae</taxon>
        <taxon>Pseudonocardia</taxon>
    </lineage>
</organism>
<keyword evidence="1" id="KW-0677">Repeat</keyword>
<dbReference type="EC" id="1.13.11.2" evidence="3"/>
<dbReference type="Pfam" id="PF00903">
    <property type="entry name" value="Glyoxalase"/>
    <property type="match status" value="2"/>
</dbReference>
<dbReference type="SUPFAM" id="SSF54593">
    <property type="entry name" value="Glyoxalase/Bleomycin resistance protein/Dihydroxybiphenyl dioxygenase"/>
    <property type="match status" value="1"/>
</dbReference>
<gene>
    <name evidence="3" type="ORF">KDL28_13875</name>
</gene>
<sequence length="339" mass="37773">MSETAQPETSRPFPVRRLLHDIAHLAHVELFTPEPEASLDFFVDVLGLTENGRDGDSVYLRTWDDYEHHSLKLTASSTSGIGRTGLRASSQEALERRVAAVEEMGLGVGWKDGDPGIGPTYLCRDPDGHEIELYWETERFRPTPELRPALKNQAQAYPGRGVSVRHLNHVNYLAEDAARNGDFICDALGARVTEQIQLDTGVISGQWTHFNQKSYDLVYTNDWTGSRGRLHHIAFSTDTREDILRAADIALDSGVFIETGPHKHAIQQTFFLYLYEPGGNRIELCNPTGRLIYAPDWEPITWTEAERAKGQAWGLKTIASFHTHGTPPVDAAPSDAAQS</sequence>
<evidence type="ECO:0000259" key="2">
    <source>
        <dbReference type="PROSITE" id="PS51819"/>
    </source>
</evidence>
<evidence type="ECO:0000313" key="4">
    <source>
        <dbReference type="Proteomes" id="UP001165283"/>
    </source>
</evidence>
<keyword evidence="3" id="KW-0560">Oxidoreductase</keyword>
<dbReference type="InterPro" id="IPR017624">
    <property type="entry name" value="Catechol_2-3_dOase"/>
</dbReference>
<name>A0ABT0ZZG1_9PSEU</name>
<evidence type="ECO:0000256" key="1">
    <source>
        <dbReference type="ARBA" id="ARBA00022737"/>
    </source>
</evidence>
<accession>A0ABT0ZZG1</accession>
<reference evidence="3" key="1">
    <citation type="submission" date="2021-04" db="EMBL/GenBank/DDBJ databases">
        <title>Pseudonocardia sp. nov., isolated from sandy soil of mangrove forest.</title>
        <authorList>
            <person name="Zan Z."/>
            <person name="Huang R."/>
            <person name="Liu W."/>
        </authorList>
    </citation>
    <scope>NUCLEOTIDE SEQUENCE</scope>
    <source>
        <strain evidence="3">S2-4</strain>
    </source>
</reference>
<dbReference type="GO" id="GO:0018577">
    <property type="term" value="F:catechol 2,3-dioxygenase activity"/>
    <property type="evidence" value="ECO:0007669"/>
    <property type="project" value="UniProtKB-EC"/>
</dbReference>
<dbReference type="PROSITE" id="PS51819">
    <property type="entry name" value="VOC"/>
    <property type="match status" value="2"/>
</dbReference>
<protein>
    <submittedName>
        <fullName evidence="3">Catechol 2,3-dioxygenase</fullName>
        <ecNumber evidence="3">1.13.11.2</ecNumber>
    </submittedName>
</protein>